<organism evidence="2 3">
    <name type="scientific">Cichlidogyrus casuarinus</name>
    <dbReference type="NCBI Taxonomy" id="1844966"/>
    <lineage>
        <taxon>Eukaryota</taxon>
        <taxon>Metazoa</taxon>
        <taxon>Spiralia</taxon>
        <taxon>Lophotrochozoa</taxon>
        <taxon>Platyhelminthes</taxon>
        <taxon>Monogenea</taxon>
        <taxon>Monopisthocotylea</taxon>
        <taxon>Dactylogyridea</taxon>
        <taxon>Ancyrocephalidae</taxon>
        <taxon>Cichlidogyrus</taxon>
    </lineage>
</organism>
<evidence type="ECO:0000256" key="1">
    <source>
        <dbReference type="SAM" id="MobiDB-lite"/>
    </source>
</evidence>
<proteinExistence type="predicted"/>
<evidence type="ECO:0000313" key="2">
    <source>
        <dbReference type="EMBL" id="KAL3319056.1"/>
    </source>
</evidence>
<dbReference type="AlphaFoldDB" id="A0ABD2QKU9"/>
<feature type="region of interest" description="Disordered" evidence="1">
    <location>
        <begin position="440"/>
        <end position="461"/>
    </location>
</feature>
<dbReference type="Proteomes" id="UP001626550">
    <property type="component" value="Unassembled WGS sequence"/>
</dbReference>
<sequence length="513" mass="58676">MQQKLFNGAGEGTDNEEFRKLMLIRYKSYLQFVKISKDEEEESKQGKQSNYRDISSSRWSISSMFKPRKSRNLSAQSMGDLSCISSTSKRSSPVDSNAANRRSIIQDKKYSLTMELAHIEAQCEYLSGTILFQMVGINCPNNQLDRLKFVFTYGPKDKIMQNVNGHPRYRKAKNTNFEPTIDTWCSECILTRNQKLQKRKVIHPEDRKLPQWENASHVISPTINSVLDVQVLEYQKKRKTPILKTQQRYDMLSLFRAGVQVFTIWLDEEGTSRAVIFTNWKSKAESEDVASVYFEKSNITIPEGLSLNDSPFTSSSDHRRSVLCNPIIYKGVSGAKSAFDLRELNSEPLENGFESCNTVSRQESIFVQKHFSKHSQRNSRIRKLSSLSNSVRVNDFADAISSLDEVIAFSTTDLTQIESPKHLPRSELFTPIVEETPRNGSLVVDRRRRSSIRSSTTSRDESFASAKEDSLEIVKREVAGTKCQALILDLIEKQNQVDFRNPYEKGVFEVSMK</sequence>
<accession>A0ABD2QKU9</accession>
<protein>
    <submittedName>
        <fullName evidence="2">Uncharacterized protein</fullName>
    </submittedName>
</protein>
<name>A0ABD2QKU9_9PLAT</name>
<evidence type="ECO:0000313" key="3">
    <source>
        <dbReference type="Proteomes" id="UP001626550"/>
    </source>
</evidence>
<gene>
    <name evidence="2" type="ORF">Ciccas_002283</name>
</gene>
<reference evidence="2 3" key="1">
    <citation type="submission" date="2024-11" db="EMBL/GenBank/DDBJ databases">
        <title>Adaptive evolution of stress response genes in parasites aligns with host niche diversity.</title>
        <authorList>
            <person name="Hahn C."/>
            <person name="Resl P."/>
        </authorList>
    </citation>
    <scope>NUCLEOTIDE SEQUENCE [LARGE SCALE GENOMIC DNA]</scope>
    <source>
        <strain evidence="2">EGGRZ-B1_66</strain>
        <tissue evidence="2">Body</tissue>
    </source>
</reference>
<comment type="caution">
    <text evidence="2">The sequence shown here is derived from an EMBL/GenBank/DDBJ whole genome shotgun (WGS) entry which is preliminary data.</text>
</comment>
<dbReference type="EMBL" id="JBJKFK010000175">
    <property type="protein sequence ID" value="KAL3319056.1"/>
    <property type="molecule type" value="Genomic_DNA"/>
</dbReference>
<keyword evidence="3" id="KW-1185">Reference proteome</keyword>